<evidence type="ECO:0000313" key="2">
    <source>
        <dbReference type="EMBL" id="WAW14832.1"/>
    </source>
</evidence>
<protein>
    <submittedName>
        <fullName evidence="2">Uncharacterized protein</fullName>
    </submittedName>
</protein>
<reference evidence="2" key="1">
    <citation type="submission" date="2022-12" db="EMBL/GenBank/DDBJ databases">
        <title>Peptostreptococcus.</title>
        <authorList>
            <person name="Lee S.H."/>
        </authorList>
    </citation>
    <scope>NUCLEOTIDE SEQUENCE</scope>
    <source>
        <strain evidence="2">CBA3647</strain>
    </source>
</reference>
<feature type="chain" id="PRO_5045072029" evidence="1">
    <location>
        <begin position="29"/>
        <end position="48"/>
    </location>
</feature>
<dbReference type="Proteomes" id="UP001164187">
    <property type="component" value="Chromosome"/>
</dbReference>
<evidence type="ECO:0000313" key="3">
    <source>
        <dbReference type="Proteomes" id="UP001164187"/>
    </source>
</evidence>
<keyword evidence="3" id="KW-1185">Reference proteome</keyword>
<dbReference type="RefSeq" id="WP_269311527.1">
    <property type="nucleotide sequence ID" value="NZ_CP114052.1"/>
</dbReference>
<evidence type="ECO:0000256" key="1">
    <source>
        <dbReference type="SAM" id="SignalP"/>
    </source>
</evidence>
<dbReference type="EMBL" id="CP114052">
    <property type="protein sequence ID" value="WAW14832.1"/>
    <property type="molecule type" value="Genomic_DNA"/>
</dbReference>
<proteinExistence type="predicted"/>
<gene>
    <name evidence="2" type="ORF">O0R46_09645</name>
</gene>
<keyword evidence="1" id="KW-0732">Signal</keyword>
<sequence>MKKRFKKVTSVFMALVLLASSLPANALAADSVTPTGVSTDKKLLQQML</sequence>
<accession>A0ABY7JNB5</accession>
<feature type="signal peptide" evidence="1">
    <location>
        <begin position="1"/>
        <end position="28"/>
    </location>
</feature>
<name>A0ABY7JNB5_9FIRM</name>
<organism evidence="2 3">
    <name type="scientific">Peptostreptococcus equinus</name>
    <dbReference type="NCBI Taxonomy" id="3003601"/>
    <lineage>
        <taxon>Bacteria</taxon>
        <taxon>Bacillati</taxon>
        <taxon>Bacillota</taxon>
        <taxon>Clostridia</taxon>
        <taxon>Peptostreptococcales</taxon>
        <taxon>Peptostreptococcaceae</taxon>
        <taxon>Peptostreptococcus</taxon>
    </lineage>
</organism>